<evidence type="ECO:0000259" key="14">
    <source>
        <dbReference type="Pfam" id="PF02772"/>
    </source>
</evidence>
<dbReference type="Proteomes" id="UP000217083">
    <property type="component" value="Unassembled WGS sequence"/>
</dbReference>
<feature type="binding site" description="in other chain" evidence="10">
    <location>
        <begin position="244"/>
        <end position="245"/>
    </location>
    <ligand>
        <name>ATP</name>
        <dbReference type="ChEBI" id="CHEBI:30616"/>
        <note>ligand shared between two neighboring subunits</note>
    </ligand>
</feature>
<dbReference type="SUPFAM" id="SSF55973">
    <property type="entry name" value="S-adenosylmethionine synthetase"/>
    <property type="match status" value="3"/>
</dbReference>
<comment type="caution">
    <text evidence="16">The sequence shown here is derived from an EMBL/GenBank/DDBJ whole genome shotgun (WGS) entry which is preliminary data.</text>
</comment>
<feature type="binding site" description="in other chain" evidence="10">
    <location>
        <position position="102"/>
    </location>
    <ligand>
        <name>L-methionine</name>
        <dbReference type="ChEBI" id="CHEBI:57844"/>
        <note>ligand shared between two neighboring subunits</note>
    </ligand>
</feature>
<dbReference type="InterPro" id="IPR022628">
    <property type="entry name" value="S-AdoMet_synt_N"/>
</dbReference>
<evidence type="ECO:0000256" key="5">
    <source>
        <dbReference type="ARBA" id="ARBA00022723"/>
    </source>
</evidence>
<feature type="binding site" evidence="10">
    <location>
        <position position="276"/>
    </location>
    <ligand>
        <name>ATP</name>
        <dbReference type="ChEBI" id="CHEBI:30616"/>
        <note>ligand shared between two neighboring subunits</note>
    </ligand>
</feature>
<evidence type="ECO:0000256" key="7">
    <source>
        <dbReference type="ARBA" id="ARBA00022840"/>
    </source>
</evidence>
<feature type="domain" description="S-adenosylmethionine synthetase C-terminal" evidence="15">
    <location>
        <begin position="247"/>
        <end position="386"/>
    </location>
</feature>
<dbReference type="InterPro" id="IPR022636">
    <property type="entry name" value="S-AdoMet_synthetase_sfam"/>
</dbReference>
<feature type="binding site" description="in other chain" evidence="10">
    <location>
        <begin position="259"/>
        <end position="260"/>
    </location>
    <ligand>
        <name>ATP</name>
        <dbReference type="ChEBI" id="CHEBI:30616"/>
        <note>ligand shared between two neighboring subunits</note>
    </ligand>
</feature>
<organism evidence="16 17">
    <name type="scientific">Lottiidibacillus patelloidae</name>
    <dbReference type="NCBI Taxonomy" id="2670334"/>
    <lineage>
        <taxon>Bacteria</taxon>
        <taxon>Bacillati</taxon>
        <taxon>Bacillota</taxon>
        <taxon>Bacilli</taxon>
        <taxon>Bacillales</taxon>
        <taxon>Bacillaceae</taxon>
        <taxon>Lottiidibacillus</taxon>
    </lineage>
</organism>
<keyword evidence="7 10" id="KW-0067">ATP-binding</keyword>
<dbReference type="RefSeq" id="WP_094926035.1">
    <property type="nucleotide sequence ID" value="NZ_NPIA01000008.1"/>
</dbReference>
<feature type="domain" description="S-adenosylmethionine synthetase central" evidence="14">
    <location>
        <begin position="128"/>
        <end position="245"/>
    </location>
</feature>
<evidence type="ECO:0000256" key="12">
    <source>
        <dbReference type="RuleBase" id="RU004462"/>
    </source>
</evidence>
<dbReference type="AlphaFoldDB" id="A0A263BRD1"/>
<keyword evidence="17" id="KW-1185">Reference proteome</keyword>
<dbReference type="GO" id="GO:0005737">
    <property type="term" value="C:cytoplasm"/>
    <property type="evidence" value="ECO:0007669"/>
    <property type="project" value="UniProtKB-SubCell"/>
</dbReference>
<comment type="catalytic activity">
    <reaction evidence="10">
        <text>L-methionine + ATP + H2O = S-adenosyl-L-methionine + phosphate + diphosphate</text>
        <dbReference type="Rhea" id="RHEA:21080"/>
        <dbReference type="ChEBI" id="CHEBI:15377"/>
        <dbReference type="ChEBI" id="CHEBI:30616"/>
        <dbReference type="ChEBI" id="CHEBI:33019"/>
        <dbReference type="ChEBI" id="CHEBI:43474"/>
        <dbReference type="ChEBI" id="CHEBI:57844"/>
        <dbReference type="ChEBI" id="CHEBI:59789"/>
        <dbReference type="EC" id="2.5.1.6"/>
    </reaction>
</comment>
<name>A0A263BRD1_9BACI</name>
<evidence type="ECO:0000256" key="1">
    <source>
        <dbReference type="ARBA" id="ARBA00005224"/>
    </source>
</evidence>
<dbReference type="CDD" id="cd18079">
    <property type="entry name" value="S-AdoMet_synt"/>
    <property type="match status" value="1"/>
</dbReference>
<feature type="binding site" evidence="10">
    <location>
        <position position="280"/>
    </location>
    <ligand>
        <name>ATP</name>
        <dbReference type="ChEBI" id="CHEBI:30616"/>
        <note>ligand shared between two neighboring subunits</note>
    </ligand>
</feature>
<dbReference type="PANTHER" id="PTHR11964">
    <property type="entry name" value="S-ADENOSYLMETHIONINE SYNTHETASE"/>
    <property type="match status" value="1"/>
</dbReference>
<dbReference type="NCBIfam" id="TIGR01034">
    <property type="entry name" value="metK"/>
    <property type="match status" value="1"/>
</dbReference>
<feature type="binding site" evidence="10">
    <location>
        <position position="253"/>
    </location>
    <ligand>
        <name>L-methionine</name>
        <dbReference type="ChEBI" id="CHEBI:57844"/>
        <note>ligand shared between two neighboring subunits</note>
    </ligand>
</feature>
<comment type="function">
    <text evidence="10">Catalyzes the formation of S-adenosylmethionine (AdoMet) from methionine and ATP. The overall synthetic reaction is composed of two sequential steps, AdoMet formation and the subsequent tripolyphosphate hydrolysis which occurs prior to release of AdoMet from the enzyme.</text>
</comment>
<keyword evidence="6 10" id="KW-0547">Nucleotide-binding</keyword>
<evidence type="ECO:0000256" key="11">
    <source>
        <dbReference type="RuleBase" id="RU000542"/>
    </source>
</evidence>
<evidence type="ECO:0000256" key="9">
    <source>
        <dbReference type="ARBA" id="ARBA00022958"/>
    </source>
</evidence>
<evidence type="ECO:0000256" key="8">
    <source>
        <dbReference type="ARBA" id="ARBA00022842"/>
    </source>
</evidence>
<feature type="binding site" description="in other chain" evidence="10">
    <location>
        <position position="284"/>
    </location>
    <ligand>
        <name>L-methionine</name>
        <dbReference type="ChEBI" id="CHEBI:57844"/>
        <note>ligand shared between two neighboring subunits</note>
    </ligand>
</feature>
<sequence length="399" mass="43544">MANISRRLFTSESVTEGHPDKICDQISDGILDAILTHDPNARVAAETSVTTGLVLVAGEITTTTYVDIPKIVRETVREIGYTRAKYGFDADTCAVLTSIDEQSPDIAQGVDVALEDRDGMSDEAIESIGAGDQGLMFGFACNETPELMPLPISLAHKLSRRLSEVRKDETVNYLRPDGKTQVTVEYDENGKPVRIDAIVISTQHHPEITLEQIKQDLRTHVIDPVVPHEYIDEKTKFFINPTGRFVIGGPQGDAGLTGRKIIVDTYGGYARHGGGAFSGKDATKVDRSAAYAARYVAKNIVAAGLADKCEVQLAYAIGVAHPVSISIDTFGTGTVSEEVLVELVRSNFDLRPAGIIKMLDLRRPIYKQTAAYGHFGRTDVDLPWERTDKVEDLKAQANK</sequence>
<evidence type="ECO:0000259" key="15">
    <source>
        <dbReference type="Pfam" id="PF02773"/>
    </source>
</evidence>
<protein>
    <recommendedName>
        <fullName evidence="10">S-adenosylmethionine synthase</fullName>
        <shortName evidence="10">AdoMet synthase</shortName>
        <ecNumber evidence="10">2.5.1.6</ecNumber>
    </recommendedName>
    <alternativeName>
        <fullName evidence="10">MAT</fullName>
    </alternativeName>
    <alternativeName>
        <fullName evidence="10">Methionine adenosyltransferase</fullName>
    </alternativeName>
</protein>
<comment type="similarity">
    <text evidence="2 10 12">Belongs to the AdoMet synthase family.</text>
</comment>
<evidence type="ECO:0000313" key="16">
    <source>
        <dbReference type="EMBL" id="OZM56128.1"/>
    </source>
</evidence>
<comment type="subunit">
    <text evidence="10">Homotetramer; dimer of dimers.</text>
</comment>
<keyword evidence="3 10" id="KW-0554">One-carbon metabolism</keyword>
<comment type="cofactor">
    <cofactor evidence="10">
        <name>K(+)</name>
        <dbReference type="ChEBI" id="CHEBI:29103"/>
    </cofactor>
    <text evidence="10">Binds 1 potassium ion per subunit.</text>
</comment>
<feature type="binding site" description="in other chain" evidence="10">
    <location>
        <position position="18"/>
    </location>
    <ligand>
        <name>ATP</name>
        <dbReference type="ChEBI" id="CHEBI:30616"/>
        <note>ligand shared between two neighboring subunits</note>
    </ligand>
</feature>
<dbReference type="Pfam" id="PF02772">
    <property type="entry name" value="S-AdoMet_synt_M"/>
    <property type="match status" value="1"/>
</dbReference>
<dbReference type="InterPro" id="IPR002133">
    <property type="entry name" value="S-AdoMet_synthetase"/>
</dbReference>
<dbReference type="Gene3D" id="3.30.300.10">
    <property type="match status" value="3"/>
</dbReference>
<proteinExistence type="inferred from homology"/>
<evidence type="ECO:0000313" key="17">
    <source>
        <dbReference type="Proteomes" id="UP000217083"/>
    </source>
</evidence>
<dbReference type="InterPro" id="IPR022631">
    <property type="entry name" value="ADOMET_SYNTHASE_CS"/>
</dbReference>
<feature type="binding site" evidence="10">
    <location>
        <position position="253"/>
    </location>
    <ligand>
        <name>ATP</name>
        <dbReference type="ChEBI" id="CHEBI:30616"/>
        <note>ligand shared between two neighboring subunits</note>
    </ligand>
</feature>
<evidence type="ECO:0000256" key="10">
    <source>
        <dbReference type="HAMAP-Rule" id="MF_00086"/>
    </source>
</evidence>
<evidence type="ECO:0000256" key="6">
    <source>
        <dbReference type="ARBA" id="ARBA00022741"/>
    </source>
</evidence>
<dbReference type="InterPro" id="IPR022629">
    <property type="entry name" value="S-AdoMet_synt_central"/>
</dbReference>
<keyword evidence="8 10" id="KW-0460">Magnesium</keyword>
<dbReference type="PROSITE" id="PS00377">
    <property type="entry name" value="ADOMET_SYNTHASE_2"/>
    <property type="match status" value="1"/>
</dbReference>
<comment type="pathway">
    <text evidence="1 10">Amino-acid biosynthesis; S-adenosyl-L-methionine biosynthesis; S-adenosyl-L-methionine from L-methionine: step 1/1.</text>
</comment>
<feature type="binding site" description="in other chain" evidence="10">
    <location>
        <position position="59"/>
    </location>
    <ligand>
        <name>L-methionine</name>
        <dbReference type="ChEBI" id="CHEBI:57844"/>
        <note>ligand shared between two neighboring subunits</note>
    </ligand>
</feature>
<dbReference type="InterPro" id="IPR022630">
    <property type="entry name" value="S-AdoMet_synt_C"/>
</dbReference>
<comment type="subcellular location">
    <subcellularLocation>
        <location evidence="10 11">Cytoplasm</location>
    </subcellularLocation>
</comment>
<dbReference type="GO" id="GO:0004478">
    <property type="term" value="F:methionine adenosyltransferase activity"/>
    <property type="evidence" value="ECO:0007669"/>
    <property type="project" value="UniProtKB-UniRule"/>
</dbReference>
<feature type="binding site" evidence="10">
    <location>
        <position position="46"/>
    </location>
    <ligand>
        <name>K(+)</name>
        <dbReference type="ChEBI" id="CHEBI:29103"/>
    </ligand>
</feature>
<dbReference type="GO" id="GO:0006556">
    <property type="term" value="P:S-adenosylmethionine biosynthetic process"/>
    <property type="evidence" value="ECO:0007669"/>
    <property type="project" value="UniProtKB-UniRule"/>
</dbReference>
<feature type="binding site" evidence="10">
    <location>
        <position position="20"/>
    </location>
    <ligand>
        <name>Mg(2+)</name>
        <dbReference type="ChEBI" id="CHEBI:18420"/>
    </ligand>
</feature>
<dbReference type="PIRSF" id="PIRSF000497">
    <property type="entry name" value="MAT"/>
    <property type="match status" value="1"/>
</dbReference>
<dbReference type="UniPathway" id="UPA00315">
    <property type="reaction ID" value="UER00080"/>
</dbReference>
<dbReference type="Pfam" id="PF02773">
    <property type="entry name" value="S-AdoMet_synt_C"/>
    <property type="match status" value="1"/>
</dbReference>
<keyword evidence="4 10" id="KW-0808">Transferase</keyword>
<keyword evidence="10" id="KW-0963">Cytoplasm</keyword>
<dbReference type="Pfam" id="PF00438">
    <property type="entry name" value="S-AdoMet_synt_N"/>
    <property type="match status" value="1"/>
</dbReference>
<dbReference type="PROSITE" id="PS00376">
    <property type="entry name" value="ADOMET_SYNTHASE_1"/>
    <property type="match status" value="1"/>
</dbReference>
<reference evidence="16 17" key="2">
    <citation type="submission" date="2017-09" db="EMBL/GenBank/DDBJ databases">
        <title>Bacillus patelloidae sp. nov., isolated from the intestinal tract of a marine limpet.</title>
        <authorList>
            <person name="Liu R."/>
            <person name="Dong C."/>
            <person name="Shao Z."/>
        </authorList>
    </citation>
    <scope>NUCLEOTIDE SEQUENCE [LARGE SCALE GENOMIC DNA]</scope>
    <source>
        <strain evidence="16 17">SA5d-4</strain>
    </source>
</reference>
<dbReference type="FunFam" id="3.30.300.10:FF:000003">
    <property type="entry name" value="S-adenosylmethionine synthase"/>
    <property type="match status" value="1"/>
</dbReference>
<evidence type="ECO:0000256" key="3">
    <source>
        <dbReference type="ARBA" id="ARBA00022563"/>
    </source>
</evidence>
<dbReference type="GO" id="GO:0000287">
    <property type="term" value="F:magnesium ion binding"/>
    <property type="evidence" value="ECO:0007669"/>
    <property type="project" value="UniProtKB-UniRule"/>
</dbReference>
<dbReference type="GO" id="GO:0006730">
    <property type="term" value="P:one-carbon metabolic process"/>
    <property type="evidence" value="ECO:0007669"/>
    <property type="project" value="UniProtKB-KW"/>
</dbReference>
<dbReference type="GO" id="GO:0005524">
    <property type="term" value="F:ATP binding"/>
    <property type="evidence" value="ECO:0007669"/>
    <property type="project" value="UniProtKB-UniRule"/>
</dbReference>
<feature type="domain" description="S-adenosylmethionine synthetase N-terminal" evidence="13">
    <location>
        <begin position="7"/>
        <end position="104"/>
    </location>
</feature>
<dbReference type="HAMAP" id="MF_00086">
    <property type="entry name" value="S_AdoMet_synth1"/>
    <property type="match status" value="1"/>
</dbReference>
<evidence type="ECO:0000256" key="2">
    <source>
        <dbReference type="ARBA" id="ARBA00009685"/>
    </source>
</evidence>
<gene>
    <name evidence="10" type="primary">metK</name>
    <name evidence="16" type="ORF">CIB95_13545</name>
</gene>
<dbReference type="EC" id="2.5.1.6" evidence="10"/>
<evidence type="ECO:0000256" key="4">
    <source>
        <dbReference type="ARBA" id="ARBA00022679"/>
    </source>
</evidence>
<dbReference type="EMBL" id="NPIA01000008">
    <property type="protein sequence ID" value="OZM56128.1"/>
    <property type="molecule type" value="Genomic_DNA"/>
</dbReference>
<keyword evidence="9 10" id="KW-0630">Potassium</keyword>
<comment type="cofactor">
    <cofactor evidence="10">
        <name>Mg(2+)</name>
        <dbReference type="ChEBI" id="CHEBI:18420"/>
    </cofactor>
    <text evidence="10">Binds 2 divalent ions per subunit.</text>
</comment>
<evidence type="ECO:0000259" key="13">
    <source>
        <dbReference type="Pfam" id="PF00438"/>
    </source>
</evidence>
<feature type="binding site" description="in other chain" evidence="10">
    <location>
        <begin position="177"/>
        <end position="179"/>
    </location>
    <ligand>
        <name>ATP</name>
        <dbReference type="ChEBI" id="CHEBI:30616"/>
        <note>ligand shared between two neighboring subunits</note>
    </ligand>
</feature>
<accession>A0A263BRD1</accession>
<reference evidence="17" key="1">
    <citation type="submission" date="2017-08" db="EMBL/GenBank/DDBJ databases">
        <authorList>
            <person name="Huang Z."/>
        </authorList>
    </citation>
    <scope>NUCLEOTIDE SEQUENCE [LARGE SCALE GENOMIC DNA]</scope>
    <source>
        <strain evidence="17">SA5d-4</strain>
    </source>
</reference>
<feature type="region of interest" description="Flexible loop" evidence="10">
    <location>
        <begin position="102"/>
        <end position="112"/>
    </location>
</feature>
<dbReference type="FunFam" id="3.30.300.10:FF:000004">
    <property type="entry name" value="S-adenosylmethionine synthase"/>
    <property type="match status" value="1"/>
</dbReference>
<keyword evidence="5 10" id="KW-0479">Metal-binding</keyword>